<comment type="similarity">
    <text evidence="1">Belongs to the peptidase S33 family.</text>
</comment>
<proteinExistence type="inferred from homology"/>
<dbReference type="SUPFAM" id="SSF53474">
    <property type="entry name" value="alpha/beta-Hydrolases"/>
    <property type="match status" value="1"/>
</dbReference>
<evidence type="ECO:0000256" key="2">
    <source>
        <dbReference type="ARBA" id="ARBA00022801"/>
    </source>
</evidence>
<dbReference type="InterPro" id="IPR002410">
    <property type="entry name" value="Peptidase_S33"/>
</dbReference>
<dbReference type="AlphaFoldDB" id="A0A1C2E576"/>
<dbReference type="EMBL" id="MDEO01000027">
    <property type="protein sequence ID" value="OCX22151.1"/>
    <property type="molecule type" value="Genomic_DNA"/>
</dbReference>
<evidence type="ECO:0000313" key="5">
    <source>
        <dbReference type="Proteomes" id="UP000094412"/>
    </source>
</evidence>
<name>A0A1C2E576_9HYPH</name>
<dbReference type="PANTHER" id="PTHR43248">
    <property type="entry name" value="2-SUCCINYL-6-HYDROXY-2,4-CYCLOHEXADIENE-1-CARBOXYLATE SYNTHASE"/>
    <property type="match status" value="1"/>
</dbReference>
<dbReference type="Gene3D" id="3.40.50.1820">
    <property type="entry name" value="alpha/beta hydrolase"/>
    <property type="match status" value="1"/>
</dbReference>
<dbReference type="RefSeq" id="WP_024926630.1">
    <property type="nucleotide sequence ID" value="NZ_MDEO01000027.1"/>
</dbReference>
<dbReference type="OrthoDB" id="9796770at2"/>
<organism evidence="4 5">
    <name type="scientific">Mesorhizobium hungaricum</name>
    <dbReference type="NCBI Taxonomy" id="1566387"/>
    <lineage>
        <taxon>Bacteria</taxon>
        <taxon>Pseudomonadati</taxon>
        <taxon>Pseudomonadota</taxon>
        <taxon>Alphaproteobacteria</taxon>
        <taxon>Hyphomicrobiales</taxon>
        <taxon>Phyllobacteriaceae</taxon>
        <taxon>Mesorhizobium</taxon>
    </lineage>
</organism>
<dbReference type="STRING" id="1566387.QV13_06220"/>
<dbReference type="Proteomes" id="UP000094412">
    <property type="component" value="Unassembled WGS sequence"/>
</dbReference>
<dbReference type="GO" id="GO:0006508">
    <property type="term" value="P:proteolysis"/>
    <property type="evidence" value="ECO:0007669"/>
    <property type="project" value="InterPro"/>
</dbReference>
<sequence>MPIAEYTIPGMLVRDHVVAVPLDWSKPDGAAIEVFAREIVDPARRSEDLPVLCFLQGGPGGKSPRPTRGSPAWLAEALKTHRVVLPDQRGTGRSTPIEAADMARFADGEAAADYLAHFRADSIVADFEHVRKALFCGKPWETLGQSYGGFLTMTYLSQAPEGLAACYVAGGLPSLDPSADEVYRRTYPRVVAKNAAYQRRYPQDAARLAAIADFIDSNDVRLADGDRLTVRRLQTIGLDLGMGPGFENIHWLVDEAFHGPKQDRLSEGFLSSVMGLTAFRGGPLFAALHEAIYAQGEGATNWSAERLLGDFPEFDARRRPLLFTGEMIYPWMFEEIAALRPFKAGVDALAQRRQHSQLYDPARLAANDIPLSAVIYHDDMFVDAELSLHTARHVGNLDFWITNEFEHDGIRQAGTVFRRLVDMVRDKGGPRAAA</sequence>
<dbReference type="PRINTS" id="PR00793">
    <property type="entry name" value="PROAMNOPTASE"/>
</dbReference>
<gene>
    <name evidence="4" type="ORF">QV13_06220</name>
</gene>
<keyword evidence="2" id="KW-0378">Hydrolase</keyword>
<protein>
    <submittedName>
        <fullName evidence="4">Proline iminopeptidase</fullName>
    </submittedName>
</protein>
<feature type="domain" description="AB hydrolase-1" evidence="3">
    <location>
        <begin position="50"/>
        <end position="208"/>
    </location>
</feature>
<evidence type="ECO:0000259" key="3">
    <source>
        <dbReference type="Pfam" id="PF00561"/>
    </source>
</evidence>
<dbReference type="InterPro" id="IPR051601">
    <property type="entry name" value="Serine_prot/Carboxylest_S33"/>
</dbReference>
<evidence type="ECO:0000256" key="1">
    <source>
        <dbReference type="ARBA" id="ARBA00010088"/>
    </source>
</evidence>
<accession>A0A1C2E576</accession>
<dbReference type="Pfam" id="PF00561">
    <property type="entry name" value="Abhydrolase_1"/>
    <property type="match status" value="1"/>
</dbReference>
<dbReference type="GO" id="GO:0008233">
    <property type="term" value="F:peptidase activity"/>
    <property type="evidence" value="ECO:0007669"/>
    <property type="project" value="InterPro"/>
</dbReference>
<dbReference type="PANTHER" id="PTHR43248:SF2">
    <property type="entry name" value="PROLYL AMINOPEPTIDASE"/>
    <property type="match status" value="1"/>
</dbReference>
<dbReference type="InterPro" id="IPR029058">
    <property type="entry name" value="AB_hydrolase_fold"/>
</dbReference>
<comment type="caution">
    <text evidence="4">The sequence shown here is derived from an EMBL/GenBank/DDBJ whole genome shotgun (WGS) entry which is preliminary data.</text>
</comment>
<reference evidence="4 5" key="1">
    <citation type="submission" date="2016-08" db="EMBL/GenBank/DDBJ databases">
        <title>Whole genome sequence of Mesorhizobium sp. strain UASWS1009 isolated from industrial sewage.</title>
        <authorList>
            <person name="Crovadore J."/>
            <person name="Calmin G."/>
            <person name="Chablais R."/>
            <person name="Cochard B."/>
            <person name="Lefort F."/>
        </authorList>
    </citation>
    <scope>NUCLEOTIDE SEQUENCE [LARGE SCALE GENOMIC DNA]</scope>
    <source>
        <strain evidence="4 5">UASWS1009</strain>
    </source>
</reference>
<dbReference type="InterPro" id="IPR000073">
    <property type="entry name" value="AB_hydrolase_1"/>
</dbReference>
<evidence type="ECO:0000313" key="4">
    <source>
        <dbReference type="EMBL" id="OCX22151.1"/>
    </source>
</evidence>
<keyword evidence="5" id="KW-1185">Reference proteome</keyword>